<evidence type="ECO:0000313" key="2">
    <source>
        <dbReference type="EMBL" id="QYD28838.1"/>
    </source>
</evidence>
<gene>
    <name evidence="2" type="ORF">KZX48_10850</name>
</gene>
<dbReference type="EMBL" id="CP080107">
    <property type="protein sequence ID" value="QYD28838.1"/>
    <property type="molecule type" value="Genomic_DNA"/>
</dbReference>
<feature type="domain" description="IprA winged helix-turn-helix" evidence="1">
    <location>
        <begin position="2"/>
        <end position="55"/>
    </location>
</feature>
<reference evidence="2" key="1">
    <citation type="submission" date="2021-07" db="EMBL/GenBank/DDBJ databases">
        <title>Characterization of Emerging Pathogens Carrying KPC-2 Gene in IncP-6 Plasmids Isolated from Urban Sewage in Argentina.</title>
        <authorList>
            <person name="Ghiglione B."/>
            <person name="Haim M.S."/>
            <person name="Dropa M."/>
        </authorList>
    </citation>
    <scope>NUCLEOTIDE SEQUENCE</scope>
    <source>
        <strain evidence="2">WW-19C</strain>
    </source>
</reference>
<organism evidence="2 3">
    <name type="scientific">Enterobacter asburiae</name>
    <dbReference type="NCBI Taxonomy" id="61645"/>
    <lineage>
        <taxon>Bacteria</taxon>
        <taxon>Pseudomonadati</taxon>
        <taxon>Pseudomonadota</taxon>
        <taxon>Gammaproteobacteria</taxon>
        <taxon>Enterobacterales</taxon>
        <taxon>Enterobacteriaceae</taxon>
        <taxon>Enterobacter</taxon>
        <taxon>Enterobacter cloacae complex</taxon>
    </lineage>
</organism>
<dbReference type="Proteomes" id="UP000826990">
    <property type="component" value="Chromosome"/>
</dbReference>
<protein>
    <submittedName>
        <fullName evidence="2">Helix-turn-helix domain-containing protein</fullName>
    </submittedName>
</protein>
<dbReference type="AlphaFoldDB" id="A0AAQ0EU24"/>
<dbReference type="RefSeq" id="WP_094935373.1">
    <property type="nucleotide sequence ID" value="NZ_CP080107.1"/>
</dbReference>
<proteinExistence type="predicted"/>
<dbReference type="InterPro" id="IPR041687">
    <property type="entry name" value="HTH_46"/>
</dbReference>
<dbReference type="Pfam" id="PF15977">
    <property type="entry name" value="HTH_46"/>
    <property type="match status" value="1"/>
</dbReference>
<name>A0AAQ0EU24_ENTAS</name>
<accession>A0AAQ0EU24</accession>
<sequence length="58" mass="6710">MNEDEALSAYINVSDYILEKTRLSRSRVIKILGDLRIGGYIEINRGILIKINKLPEKY</sequence>
<evidence type="ECO:0000313" key="3">
    <source>
        <dbReference type="Proteomes" id="UP000826990"/>
    </source>
</evidence>
<evidence type="ECO:0000259" key="1">
    <source>
        <dbReference type="Pfam" id="PF15977"/>
    </source>
</evidence>